<dbReference type="Proteomes" id="UP000660021">
    <property type="component" value="Unassembled WGS sequence"/>
</dbReference>
<dbReference type="EMBL" id="JACOPR010000001">
    <property type="protein sequence ID" value="MBC5729513.1"/>
    <property type="molecule type" value="Genomic_DNA"/>
</dbReference>
<evidence type="ECO:0000313" key="7">
    <source>
        <dbReference type="EMBL" id="MBC5729513.1"/>
    </source>
</evidence>
<name>A0ABR7HPT2_9FIRM</name>
<dbReference type="RefSeq" id="WP_186962852.1">
    <property type="nucleotide sequence ID" value="NZ_JACOPR010000001.1"/>
</dbReference>
<dbReference type="SUPFAM" id="SSF53850">
    <property type="entry name" value="Periplasmic binding protein-like II"/>
    <property type="match status" value="1"/>
</dbReference>
<feature type="region of interest" description="Disordered" evidence="4">
    <location>
        <begin position="23"/>
        <end position="43"/>
    </location>
</feature>
<accession>A0ABR7HPT2</accession>
<proteinExistence type="inferred from homology"/>
<evidence type="ECO:0000313" key="8">
    <source>
        <dbReference type="Proteomes" id="UP000660021"/>
    </source>
</evidence>
<keyword evidence="8" id="KW-1185">Reference proteome</keyword>
<organism evidence="7 8">
    <name type="scientific">Pseudoflavonifractor hominis</name>
    <dbReference type="NCBI Taxonomy" id="2763059"/>
    <lineage>
        <taxon>Bacteria</taxon>
        <taxon>Bacillati</taxon>
        <taxon>Bacillota</taxon>
        <taxon>Clostridia</taxon>
        <taxon>Eubacteriales</taxon>
        <taxon>Oscillospiraceae</taxon>
        <taxon>Pseudoflavonifractor</taxon>
    </lineage>
</organism>
<reference evidence="7 8" key="1">
    <citation type="submission" date="2020-08" db="EMBL/GenBank/DDBJ databases">
        <title>Genome public.</title>
        <authorList>
            <person name="Liu C."/>
            <person name="Sun Q."/>
        </authorList>
    </citation>
    <scope>NUCLEOTIDE SEQUENCE [LARGE SCALE GENOMIC DNA]</scope>
    <source>
        <strain evidence="7 8">New-38</strain>
    </source>
</reference>
<keyword evidence="2" id="KW-0813">Transport</keyword>
<evidence type="ECO:0000256" key="5">
    <source>
        <dbReference type="SAM" id="SignalP"/>
    </source>
</evidence>
<evidence type="ECO:0000256" key="4">
    <source>
        <dbReference type="SAM" id="MobiDB-lite"/>
    </source>
</evidence>
<dbReference type="CDD" id="cd00995">
    <property type="entry name" value="PBP2_NikA_DppA_OppA_like"/>
    <property type="match status" value="1"/>
</dbReference>
<sequence>MKRLLALTLSLAVAGTLTACGSAPSDSSAPSGSSAPTQEQNSAQPVVINYGLSNPWDSLMPYNSPSGSNYSRMIYDKIYDRLVFVHADGTLTPRAAKSWESADDGLAVIFHLDEKAAFHDGTPVTAQHWVDSIALVTNPDCPALGRSAFAVLAGTDSTGAAVAGEKLGAEALDDTTLKLTFKNVTTPEDFLLDKNREFYVLPTHLLEGTDPSQVMELDLWKAPIGSGPCKFVSEVAGSTLTLEANPDYQLGAPGFDQLVITVMDKSSLLTALIAGDLDYYGIGGSVTADTAPAATEAGLTVQEGTVPNTFYELMLNNETISDARIRRAIELALDKELLSEQSTGGYGTVTGTSVLPTCASYAGDYNTPYDVEGAKELLTEAGYDGTTYTLACASNRAGLAALMQQELAEAGITITIETVDSATMFSGMADGTYDMGIASHTPSALPLWFVESRFTENNNIFHVQDLSEVSALIQAVKEETDPDARTQAVKALEDWMAQERPFIPLWFGTALHVESPTVSGIEYTAASFSNENVWEWVKN</sequence>
<comment type="similarity">
    <text evidence="1">Belongs to the bacterial solute-binding protein 5 family.</text>
</comment>
<dbReference type="InterPro" id="IPR039424">
    <property type="entry name" value="SBP_5"/>
</dbReference>
<keyword evidence="3 5" id="KW-0732">Signal</keyword>
<comment type="caution">
    <text evidence="7">The sequence shown here is derived from an EMBL/GenBank/DDBJ whole genome shotgun (WGS) entry which is preliminary data.</text>
</comment>
<evidence type="ECO:0000256" key="3">
    <source>
        <dbReference type="ARBA" id="ARBA00022729"/>
    </source>
</evidence>
<dbReference type="InterPro" id="IPR000914">
    <property type="entry name" value="SBP_5_dom"/>
</dbReference>
<dbReference type="InterPro" id="IPR030678">
    <property type="entry name" value="Peptide/Ni-bd"/>
</dbReference>
<protein>
    <submittedName>
        <fullName evidence="7">ABC transporter substrate-binding protein</fullName>
    </submittedName>
</protein>
<dbReference type="Gene3D" id="3.40.190.10">
    <property type="entry name" value="Periplasmic binding protein-like II"/>
    <property type="match status" value="1"/>
</dbReference>
<dbReference type="Gene3D" id="3.10.105.10">
    <property type="entry name" value="Dipeptide-binding Protein, Domain 3"/>
    <property type="match status" value="1"/>
</dbReference>
<evidence type="ECO:0000259" key="6">
    <source>
        <dbReference type="Pfam" id="PF00496"/>
    </source>
</evidence>
<feature type="compositionally biased region" description="Low complexity" evidence="4">
    <location>
        <begin position="23"/>
        <end position="36"/>
    </location>
</feature>
<gene>
    <name evidence="7" type="ORF">H8S34_01510</name>
</gene>
<dbReference type="PANTHER" id="PTHR30290:SF9">
    <property type="entry name" value="OLIGOPEPTIDE-BINDING PROTEIN APPA"/>
    <property type="match status" value="1"/>
</dbReference>
<dbReference type="PROSITE" id="PS51257">
    <property type="entry name" value="PROKAR_LIPOPROTEIN"/>
    <property type="match status" value="1"/>
</dbReference>
<dbReference type="PANTHER" id="PTHR30290">
    <property type="entry name" value="PERIPLASMIC BINDING COMPONENT OF ABC TRANSPORTER"/>
    <property type="match status" value="1"/>
</dbReference>
<evidence type="ECO:0000256" key="2">
    <source>
        <dbReference type="ARBA" id="ARBA00022448"/>
    </source>
</evidence>
<feature type="chain" id="PRO_5046069994" evidence="5">
    <location>
        <begin position="20"/>
        <end position="539"/>
    </location>
</feature>
<feature type="signal peptide" evidence="5">
    <location>
        <begin position="1"/>
        <end position="19"/>
    </location>
</feature>
<dbReference type="Pfam" id="PF00496">
    <property type="entry name" value="SBP_bac_5"/>
    <property type="match status" value="1"/>
</dbReference>
<dbReference type="PIRSF" id="PIRSF002741">
    <property type="entry name" value="MppA"/>
    <property type="match status" value="1"/>
</dbReference>
<feature type="domain" description="Solute-binding protein family 5" evidence="6">
    <location>
        <begin position="91"/>
        <end position="446"/>
    </location>
</feature>
<evidence type="ECO:0000256" key="1">
    <source>
        <dbReference type="ARBA" id="ARBA00005695"/>
    </source>
</evidence>